<dbReference type="EMBL" id="SHKY01000001">
    <property type="protein sequence ID" value="RZU51217.1"/>
    <property type="molecule type" value="Genomic_DNA"/>
</dbReference>
<feature type="compositionally biased region" description="Low complexity" evidence="2">
    <location>
        <begin position="1000"/>
        <end position="1019"/>
    </location>
</feature>
<proteinExistence type="predicted"/>
<dbReference type="Proteomes" id="UP000292564">
    <property type="component" value="Unassembled WGS sequence"/>
</dbReference>
<keyword evidence="4" id="KW-0255">Endonuclease</keyword>
<feature type="region of interest" description="Disordered" evidence="2">
    <location>
        <begin position="564"/>
        <end position="637"/>
    </location>
</feature>
<keyword evidence="3" id="KW-0812">Transmembrane</keyword>
<comment type="caution">
    <text evidence="4">The sequence shown here is derived from an EMBL/GenBank/DDBJ whole genome shotgun (WGS) entry which is preliminary data.</text>
</comment>
<feature type="coiled-coil region" evidence="1">
    <location>
        <begin position="710"/>
        <end position="779"/>
    </location>
</feature>
<keyword evidence="4" id="KW-0540">Nuclease</keyword>
<organism evidence="4 5">
    <name type="scientific">Krasilnikovia cinnamomea</name>
    <dbReference type="NCBI Taxonomy" id="349313"/>
    <lineage>
        <taxon>Bacteria</taxon>
        <taxon>Bacillati</taxon>
        <taxon>Actinomycetota</taxon>
        <taxon>Actinomycetes</taxon>
        <taxon>Micromonosporales</taxon>
        <taxon>Micromonosporaceae</taxon>
        <taxon>Krasilnikovia</taxon>
    </lineage>
</organism>
<keyword evidence="3" id="KW-1133">Transmembrane helix</keyword>
<dbReference type="GO" id="GO:0004519">
    <property type="term" value="F:endonuclease activity"/>
    <property type="evidence" value="ECO:0007669"/>
    <property type="project" value="UniProtKB-KW"/>
</dbReference>
<accession>A0A4Q7ZJY6</accession>
<evidence type="ECO:0000256" key="1">
    <source>
        <dbReference type="SAM" id="Coils"/>
    </source>
</evidence>
<evidence type="ECO:0000256" key="2">
    <source>
        <dbReference type="SAM" id="MobiDB-lite"/>
    </source>
</evidence>
<sequence length="1389" mass="144663">MDGPVASRWLSAFLTGVSNVHRVWRFVLRKNGGRRPLASVVLLVGTLVMALTVSAAQPPPMTRTSGNALPQLHWSLWPQWDVNNRPDRGRFTMTNWSLIPREVGGEQERQWQCQMGAELHHGGPRSQALAASSLLQAARDPKDLDGDFDAARRADVAEYPLTDKRVPQETAWKAQLAPLPGADVIPPGLGYPSDTFLWEHINFDRAYDIVPIASAETATKTHDLIAAKLNSDPFLQALAAYFDDVFVLMGAPPGSGKAYTPEALKDVSADDARRFLQYGGFPRVAPERGTPEFRVEVESIKARWASCDITNPADPYHVLSDVVATAQSEWDAERGAQAGDRKTIVDAHIATWNQMRLANEAMIESIGQAWVAERALAWQRNKLSSGHPLTPSEQTALNNVIKDAQNRIGVQVGKANQNVTAATAEGNKADAAQASANTKAAAAGVPPGRGLTYAHQSVQVTKALTGAATAAAGAANTAWRASKTTGTDSDALWAQAQAEMRAVQAQFRRQAAEYAQYEAHQASTLASGQAQIAADMAVRAHDDRVKAEAAEDIAKTKAADAHAKMLAAKTERDNAASKRAEADNQRDKAAAAQTRAEQQRDVATSKNQQAQSQADIASRKRQDAEQAERHASDMRNTAVNASIDANALEARAAAAESYAAAADSDDDAQEARAAATESRAAANAATTAARNARAAADQATAAAVAARKAATEAQAAADRAKADADKAKADAAATNAQMLKAHLAAADAIAASDAAAKAVEQAKQQAAVAAAAAQRARDEAQAARTQANLSLQDAAVAQGRATAASDQAAATRDAALQTYAAADNAVAMGRPFVQTDTSAGMAVLVGQDAKTAAEQQSAAADAKSAEATRAAQAAHDAAGRASADAKAAAEAAAKAADDAKAAWQSVKDAAKSAAQAAREAAAAASADARTTQYNAQAQQDAAAAAQYATEAANEASAAWAAADEAERDAAAARAAADSAEAAAADARDAADRAERDAEAAEAAAARALEDAQQAQQAAEQAERNADNQARAAMAVNSPTGEGSVQALPHVTDQIVSQTPIVCPPLSGSRYCETTVKHHITGTIDFVLVTCPDLNDTTCPGSAVTDQIATVPVDTYHEQTAQLDRSDVLNIAQHLVDAMISDYVTCAKGVTITDGRLDTGQAKDWAVSCAWVSADIVLPAAVGGAARGIKAMRIAARTGAGVGEAYEAMRATDISTATLTKLEDDIYHGLQSSCFGTAAPARLTAAAKAAAATSRKAMAANAGCWVDLSGPGTWSRVYESMSARAAAYQGRITGVPHGIGYSLNGVKFDGFRAGVLIDAKGPGYATFVKDGRFVGWYKGADALVDQAERQLRAAHGAKIEWHVAEPDAATAIANLFTDQGISGIKIVVVP</sequence>
<name>A0A4Q7ZJY6_9ACTN</name>
<evidence type="ECO:0000313" key="4">
    <source>
        <dbReference type="EMBL" id="RZU51217.1"/>
    </source>
</evidence>
<feature type="compositionally biased region" description="Polar residues" evidence="2">
    <location>
        <begin position="601"/>
        <end position="615"/>
    </location>
</feature>
<reference evidence="4 5" key="1">
    <citation type="submission" date="2019-02" db="EMBL/GenBank/DDBJ databases">
        <title>Sequencing the genomes of 1000 actinobacteria strains.</title>
        <authorList>
            <person name="Klenk H.-P."/>
        </authorList>
    </citation>
    <scope>NUCLEOTIDE SEQUENCE [LARGE SCALE GENOMIC DNA]</scope>
    <source>
        <strain evidence="4 5">DSM 45162</strain>
    </source>
</reference>
<evidence type="ECO:0000313" key="5">
    <source>
        <dbReference type="Proteomes" id="UP000292564"/>
    </source>
</evidence>
<keyword evidence="3" id="KW-0472">Membrane</keyword>
<feature type="transmembrane region" description="Helical" evidence="3">
    <location>
        <begin position="36"/>
        <end position="56"/>
    </location>
</feature>
<feature type="compositionally biased region" description="Basic and acidic residues" evidence="2">
    <location>
        <begin position="617"/>
        <end position="633"/>
    </location>
</feature>
<feature type="compositionally biased region" description="Basic and acidic residues" evidence="2">
    <location>
        <begin position="985"/>
        <end position="998"/>
    </location>
</feature>
<keyword evidence="4" id="KW-0378">Hydrolase</keyword>
<feature type="region of interest" description="Disordered" evidence="2">
    <location>
        <begin position="855"/>
        <end position="876"/>
    </location>
</feature>
<gene>
    <name evidence="4" type="ORF">EV385_3026</name>
</gene>
<feature type="region of interest" description="Disordered" evidence="2">
    <location>
        <begin position="983"/>
        <end position="1028"/>
    </location>
</feature>
<keyword evidence="5" id="KW-1185">Reference proteome</keyword>
<evidence type="ECO:0000256" key="3">
    <source>
        <dbReference type="SAM" id="Phobius"/>
    </source>
</evidence>
<protein>
    <submittedName>
        <fullName evidence="4">Restriction endonuclease fold toxin 5 of polymorphic toxin system</fullName>
    </submittedName>
</protein>
<feature type="transmembrane region" description="Helical" evidence="3">
    <location>
        <begin position="6"/>
        <end position="24"/>
    </location>
</feature>
<feature type="compositionally biased region" description="Basic and acidic residues" evidence="2">
    <location>
        <begin position="564"/>
        <end position="589"/>
    </location>
</feature>
<keyword evidence="1" id="KW-0175">Coiled coil</keyword>